<dbReference type="Proteomes" id="UP000285278">
    <property type="component" value="Unassembled WGS sequence"/>
</dbReference>
<comment type="caution">
    <text evidence="2">The sequence shown here is derived from an EMBL/GenBank/DDBJ whole genome shotgun (WGS) entry which is preliminary data.</text>
</comment>
<evidence type="ECO:0000256" key="1">
    <source>
        <dbReference type="SAM" id="MobiDB-lite"/>
    </source>
</evidence>
<organism evidence="2 3">
    <name type="scientific">Corynebacterium falsenii</name>
    <dbReference type="NCBI Taxonomy" id="108486"/>
    <lineage>
        <taxon>Bacteria</taxon>
        <taxon>Bacillati</taxon>
        <taxon>Actinomycetota</taxon>
        <taxon>Actinomycetes</taxon>
        <taxon>Mycobacteriales</taxon>
        <taxon>Corynebacteriaceae</taxon>
        <taxon>Corynebacterium</taxon>
    </lineage>
</organism>
<reference evidence="2 3" key="1">
    <citation type="submission" date="2018-09" db="EMBL/GenBank/DDBJ databases">
        <title>Optimization and identification of Corynebacterium falsenii FN1-14 from fish paste.</title>
        <authorList>
            <person name="Daroonpunt R."/>
            <person name="Tanasupawat S."/>
        </authorList>
    </citation>
    <scope>NUCLEOTIDE SEQUENCE [LARGE SCALE GENOMIC DNA]</scope>
    <source>
        <strain evidence="2 3">FN1-14</strain>
    </source>
</reference>
<dbReference type="RefSeq" id="WP_119664371.1">
    <property type="nucleotide sequence ID" value="NZ_CP083647.1"/>
</dbReference>
<keyword evidence="3" id="KW-1185">Reference proteome</keyword>
<evidence type="ECO:0000313" key="3">
    <source>
        <dbReference type="Proteomes" id="UP000285278"/>
    </source>
</evidence>
<dbReference type="OrthoDB" id="4411665at2"/>
<gene>
    <name evidence="2" type="ORF">D3M95_02965</name>
</gene>
<dbReference type="EMBL" id="QXJK01000002">
    <property type="protein sequence ID" value="RIX36247.1"/>
    <property type="molecule type" value="Genomic_DNA"/>
</dbReference>
<accession>A0A418Q975</accession>
<feature type="region of interest" description="Disordered" evidence="1">
    <location>
        <begin position="35"/>
        <end position="63"/>
    </location>
</feature>
<evidence type="ECO:0000313" key="2">
    <source>
        <dbReference type="EMBL" id="RIX36247.1"/>
    </source>
</evidence>
<dbReference type="PROSITE" id="PS51257">
    <property type="entry name" value="PROKAR_LIPOPROTEIN"/>
    <property type="match status" value="1"/>
</dbReference>
<proteinExistence type="predicted"/>
<dbReference type="AlphaFoldDB" id="A0A418Q975"/>
<name>A0A418Q975_9CORY</name>
<sequence length="309" mass="31778">MTIHRRNVDRPARPGRIAMAVLSIGAVAALSACGNGDNSSQNGTDSSAAAASSGDKGTAESSAAPTIKDVNAADFRSGPSYLFTYQIDGGKKGECFVAETGLGCTGTVAKDVPDVVVPPFEQQRPGAVFANSEGPDYGIFEGVPPAKKPLQPGERITVGTSQCTLTSDKLECWVGKRGDNNGFTIEGADRAITTMKTPLGTSFVGEGATSAVRPQAKGNRCGTIRSTQFPPFDGASVNVLNGDVPCDKAVSVMDEYVNTPPDGMHGNANVRTIQGWSCNMPTAAAMDADGLAAVCTDRSTGGKIGVPVE</sequence>
<feature type="compositionally biased region" description="Polar residues" evidence="1">
    <location>
        <begin position="36"/>
        <end position="45"/>
    </location>
</feature>
<protein>
    <submittedName>
        <fullName evidence="2">Uncharacterized protein</fullName>
    </submittedName>
</protein>